<dbReference type="InterPro" id="IPR037176">
    <property type="entry name" value="Osmotin/thaumatin-like_sf"/>
</dbReference>
<dbReference type="Pfam" id="PF04751">
    <property type="entry name" value="DarP"/>
    <property type="match status" value="1"/>
</dbReference>
<evidence type="ECO:0000313" key="3">
    <source>
        <dbReference type="EMBL" id="KAF2324697.1"/>
    </source>
</evidence>
<dbReference type="InterPro" id="IPR006839">
    <property type="entry name" value="DarP"/>
</dbReference>
<dbReference type="Gene3D" id="1.10.60.30">
    <property type="entry name" value="PSPTO4464-like domains"/>
    <property type="match status" value="1"/>
</dbReference>
<dbReference type="InterPro" id="IPR001938">
    <property type="entry name" value="Thaumatin"/>
</dbReference>
<protein>
    <recommendedName>
        <fullName evidence="5">Thaumatin-like protein 1</fullName>
    </recommendedName>
</protein>
<name>A0A6A6NHR4_HEVBR</name>
<feature type="compositionally biased region" description="Basic and acidic residues" evidence="2">
    <location>
        <begin position="85"/>
        <end position="98"/>
    </location>
</feature>
<proteinExistence type="inferred from homology"/>
<organism evidence="3 4">
    <name type="scientific">Hevea brasiliensis</name>
    <name type="common">Para rubber tree</name>
    <name type="synonym">Siphonia brasiliensis</name>
    <dbReference type="NCBI Taxonomy" id="3981"/>
    <lineage>
        <taxon>Eukaryota</taxon>
        <taxon>Viridiplantae</taxon>
        <taxon>Streptophyta</taxon>
        <taxon>Embryophyta</taxon>
        <taxon>Tracheophyta</taxon>
        <taxon>Spermatophyta</taxon>
        <taxon>Magnoliopsida</taxon>
        <taxon>eudicotyledons</taxon>
        <taxon>Gunneridae</taxon>
        <taxon>Pentapetalae</taxon>
        <taxon>rosids</taxon>
        <taxon>fabids</taxon>
        <taxon>Malpighiales</taxon>
        <taxon>Euphorbiaceae</taxon>
        <taxon>Crotonoideae</taxon>
        <taxon>Micrandreae</taxon>
        <taxon>Hevea</taxon>
    </lineage>
</organism>
<dbReference type="InterPro" id="IPR023153">
    <property type="entry name" value="DarP_sf"/>
</dbReference>
<dbReference type="SUPFAM" id="SSF49870">
    <property type="entry name" value="Osmotin, thaumatin-like protein"/>
    <property type="match status" value="1"/>
</dbReference>
<sequence length="596" mass="65679">MARLIRPLRQWPLLQQHYCSPASFHHLLSPSLLLSTKTASHRLAFAAVYSSNRRFHYRSRGLRLPDASTPSDLEEGGASSSDSDSDLKKSRNEKKREARRAVRWGMELSSFSAPQIKRILRVASLEREVYDALMLVKRLGPDVREGKRRQYNYIGKLLREVKPELMEALILATKDGDWSRLQAISDIDTGIIGDDYEESEETDYEEEEEVSQQYIDMATRWLDGIINKDLKITNEVYAIRTVDFDRQELRRLVRRVHAVHESRNINEENEQEVEAAIMAAKKPLTHFLRGLAKQISTESSHIGVVSTTFTITNKCEYTVWPGILSNADAPELSTTGFVLQKGETKTITAPTSWGGRMWGRTFCSQDSTGKFSCLTGDCGSSKLECSGSGAAPPATLAEFKLDGYGGMDFFDVSLVDGYNLPMLVVPQGGSGQNCSSTGCVVDLNGSCPSELKVTSSAGDGVACKSACEAFSQPQYCCNGAYSTPDTCKPSSYSEIFKNACPRAYSYAYDDKTSTFTCTSANYLITFCPTPNTSQKASQGQNTDATSANTVNSTMVYEGALDQSVASVSTCTDVLRSHAITGIVSVTVAIWQLRHLL</sequence>
<dbReference type="SMART" id="SM00205">
    <property type="entry name" value="THN"/>
    <property type="match status" value="1"/>
</dbReference>
<dbReference type="CDD" id="cd09218">
    <property type="entry name" value="TLP-PA"/>
    <property type="match status" value="1"/>
</dbReference>
<evidence type="ECO:0008006" key="5">
    <source>
        <dbReference type="Google" id="ProtNLM"/>
    </source>
</evidence>
<dbReference type="AlphaFoldDB" id="A0A6A6NHR4"/>
<comment type="caution">
    <text evidence="3">The sequence shown here is derived from an EMBL/GenBank/DDBJ whole genome shotgun (WGS) entry which is preliminary data.</text>
</comment>
<evidence type="ECO:0000313" key="4">
    <source>
        <dbReference type="Proteomes" id="UP000467840"/>
    </source>
</evidence>
<feature type="region of interest" description="Disordered" evidence="2">
    <location>
        <begin position="66"/>
        <end position="98"/>
    </location>
</feature>
<dbReference type="Pfam" id="PF00314">
    <property type="entry name" value="Thaumatin"/>
    <property type="match status" value="1"/>
</dbReference>
<comment type="similarity">
    <text evidence="1">Belongs to the thaumatin family.</text>
</comment>
<evidence type="ECO:0000256" key="2">
    <source>
        <dbReference type="SAM" id="MobiDB-lite"/>
    </source>
</evidence>
<dbReference type="PANTHER" id="PTHR36898">
    <property type="entry name" value="OSJNBB0026I12.6 PROTEIN"/>
    <property type="match status" value="1"/>
</dbReference>
<accession>A0A6A6NHR4</accession>
<dbReference type="PROSITE" id="PS51367">
    <property type="entry name" value="THAUMATIN_2"/>
    <property type="match status" value="1"/>
</dbReference>
<dbReference type="Proteomes" id="UP000467840">
    <property type="component" value="Chromosome 5"/>
</dbReference>
<gene>
    <name evidence="3" type="ORF">GH714_016339</name>
</gene>
<dbReference type="FunFam" id="2.60.110.10:FF:000001">
    <property type="entry name" value="THAUMATIN-LIKE PROTEIN 1"/>
    <property type="match status" value="1"/>
</dbReference>
<keyword evidence="4" id="KW-1185">Reference proteome</keyword>
<dbReference type="PANTHER" id="PTHR36898:SF1">
    <property type="entry name" value="OS04G0250700 PROTEIN"/>
    <property type="match status" value="1"/>
</dbReference>
<dbReference type="SUPFAM" id="SSF158710">
    <property type="entry name" value="PSPTO4464-like"/>
    <property type="match status" value="1"/>
</dbReference>
<dbReference type="CDD" id="cd16331">
    <property type="entry name" value="YjgA-like"/>
    <property type="match status" value="1"/>
</dbReference>
<dbReference type="PRINTS" id="PR00347">
    <property type="entry name" value="THAUMATIN"/>
</dbReference>
<dbReference type="EMBL" id="JAAGAX010000001">
    <property type="protein sequence ID" value="KAF2324697.1"/>
    <property type="molecule type" value="Genomic_DNA"/>
</dbReference>
<dbReference type="Gene3D" id="2.60.110.10">
    <property type="entry name" value="Thaumatin"/>
    <property type="match status" value="1"/>
</dbReference>
<evidence type="ECO:0000256" key="1">
    <source>
        <dbReference type="ARBA" id="ARBA00010607"/>
    </source>
</evidence>
<reference evidence="3 4" key="1">
    <citation type="journal article" date="2020" name="Mol. Plant">
        <title>The Chromosome-Based Rubber Tree Genome Provides New Insights into Spurge Genome Evolution and Rubber Biosynthesis.</title>
        <authorList>
            <person name="Liu J."/>
            <person name="Shi C."/>
            <person name="Shi C.C."/>
            <person name="Li W."/>
            <person name="Zhang Q.J."/>
            <person name="Zhang Y."/>
            <person name="Li K."/>
            <person name="Lu H.F."/>
            <person name="Shi C."/>
            <person name="Zhu S.T."/>
            <person name="Xiao Z.Y."/>
            <person name="Nan H."/>
            <person name="Yue Y."/>
            <person name="Zhu X.G."/>
            <person name="Wu Y."/>
            <person name="Hong X.N."/>
            <person name="Fan G.Y."/>
            <person name="Tong Y."/>
            <person name="Zhang D."/>
            <person name="Mao C.L."/>
            <person name="Liu Y.L."/>
            <person name="Hao S.J."/>
            <person name="Liu W.Q."/>
            <person name="Lv M.Q."/>
            <person name="Zhang H.B."/>
            <person name="Liu Y."/>
            <person name="Hu-Tang G.R."/>
            <person name="Wang J.P."/>
            <person name="Wang J.H."/>
            <person name="Sun Y.H."/>
            <person name="Ni S.B."/>
            <person name="Chen W.B."/>
            <person name="Zhang X.C."/>
            <person name="Jiao Y.N."/>
            <person name="Eichler E.E."/>
            <person name="Li G.H."/>
            <person name="Liu X."/>
            <person name="Gao L.Z."/>
        </authorList>
    </citation>
    <scope>NUCLEOTIDE SEQUENCE [LARGE SCALE GENOMIC DNA]</scope>
    <source>
        <strain evidence="4">cv. GT1</strain>
        <tissue evidence="3">Leaf</tissue>
    </source>
</reference>